<dbReference type="SMART" id="SM00744">
    <property type="entry name" value="RINGv"/>
    <property type="match status" value="1"/>
</dbReference>
<dbReference type="GO" id="GO:0030130">
    <property type="term" value="C:clathrin coat of trans-Golgi network vesicle"/>
    <property type="evidence" value="ECO:0007669"/>
    <property type="project" value="InterPro"/>
</dbReference>
<dbReference type="GO" id="GO:0016192">
    <property type="term" value="P:vesicle-mediated transport"/>
    <property type="evidence" value="ECO:0007669"/>
    <property type="project" value="InterPro"/>
</dbReference>
<dbReference type="EMBL" id="JADFTS010000003">
    <property type="protein sequence ID" value="KAF9612812.1"/>
    <property type="molecule type" value="Genomic_DNA"/>
</dbReference>
<dbReference type="GO" id="GO:0005198">
    <property type="term" value="F:structural molecule activity"/>
    <property type="evidence" value="ECO:0007669"/>
    <property type="project" value="InterPro"/>
</dbReference>
<comment type="caution">
    <text evidence="5">The sequence shown here is derived from an EMBL/GenBank/DDBJ whole genome shotgun (WGS) entry which is preliminary data.</text>
</comment>
<dbReference type="PROSITE" id="PS51292">
    <property type="entry name" value="ZF_RING_CH"/>
    <property type="match status" value="1"/>
</dbReference>
<dbReference type="SUPFAM" id="SSF57850">
    <property type="entry name" value="RING/U-box"/>
    <property type="match status" value="1"/>
</dbReference>
<keyword evidence="3" id="KW-0862">Zinc</keyword>
<dbReference type="GO" id="GO:0006886">
    <property type="term" value="P:intracellular protein transport"/>
    <property type="evidence" value="ECO:0007669"/>
    <property type="project" value="InterPro"/>
</dbReference>
<dbReference type="Proteomes" id="UP000631114">
    <property type="component" value="Unassembled WGS sequence"/>
</dbReference>
<dbReference type="Gene3D" id="3.30.40.10">
    <property type="entry name" value="Zinc/RING finger domain, C3HC4 (zinc finger)"/>
    <property type="match status" value="1"/>
</dbReference>
<dbReference type="SUPFAM" id="SSF50989">
    <property type="entry name" value="Clathrin heavy-chain terminal domain"/>
    <property type="match status" value="1"/>
</dbReference>
<dbReference type="GO" id="GO:0008270">
    <property type="term" value="F:zinc ion binding"/>
    <property type="evidence" value="ECO:0007669"/>
    <property type="project" value="UniProtKB-KW"/>
</dbReference>
<keyword evidence="1" id="KW-0479">Metal-binding</keyword>
<evidence type="ECO:0000259" key="4">
    <source>
        <dbReference type="PROSITE" id="PS51292"/>
    </source>
</evidence>
<accession>A0A835I9T4</accession>
<name>A0A835I9T4_9MAGN</name>
<dbReference type="AlphaFoldDB" id="A0A835I9T4"/>
<evidence type="ECO:0000256" key="3">
    <source>
        <dbReference type="ARBA" id="ARBA00022833"/>
    </source>
</evidence>
<dbReference type="GO" id="GO:0030132">
    <property type="term" value="C:clathrin coat of coated pit"/>
    <property type="evidence" value="ECO:0007669"/>
    <property type="project" value="InterPro"/>
</dbReference>
<protein>
    <recommendedName>
        <fullName evidence="4">RING-CH-type domain-containing protein</fullName>
    </recommendedName>
</protein>
<gene>
    <name evidence="5" type="ORF">IFM89_004222</name>
</gene>
<dbReference type="InterPro" id="IPR011009">
    <property type="entry name" value="Kinase-like_dom_sf"/>
</dbReference>
<proteinExistence type="predicted"/>
<dbReference type="InterPro" id="IPR016025">
    <property type="entry name" value="Clathrin_H-chain_N"/>
</dbReference>
<evidence type="ECO:0000256" key="2">
    <source>
        <dbReference type="ARBA" id="ARBA00022771"/>
    </source>
</evidence>
<dbReference type="PANTHER" id="PTHR46158">
    <property type="entry name" value="OS02G0165000 PROTEIN"/>
    <property type="match status" value="1"/>
</dbReference>
<sequence length="279" mass="30991">MVPTLYLADCGYCLMCLGKIHLVLEYCRGGDLSVYIQRHGKVPKATAKHFMLQLGTSSIAKSDNLCHVDMEADDKEILEEEAACKICFISLCEGGNTFKMECSCKGDLRLTHEVCVLKWFSIKGNKKCDVYQQEVPGNENPSTLICFSSKTSNVGQLTSKLHVIELGAQPANKFGVTEFVNPKDHDKPMQQVTFGQVLKNLAQVGNVQGSSDTTMLLSIYSFYNFVGRLVGGVISEHFVSFVDMCAASVLPEIRERDLRVFDEMRKGDIMSERTVPSSF</sequence>
<feature type="domain" description="RING-CH-type" evidence="4">
    <location>
        <begin position="76"/>
        <end position="138"/>
    </location>
</feature>
<evidence type="ECO:0000313" key="5">
    <source>
        <dbReference type="EMBL" id="KAF9612812.1"/>
    </source>
</evidence>
<reference evidence="5 6" key="1">
    <citation type="submission" date="2020-10" db="EMBL/GenBank/DDBJ databases">
        <title>The Coptis chinensis genome and diversification of protoberbering-type alkaloids.</title>
        <authorList>
            <person name="Wang B."/>
            <person name="Shu S."/>
            <person name="Song C."/>
            <person name="Liu Y."/>
        </authorList>
    </citation>
    <scope>NUCLEOTIDE SEQUENCE [LARGE SCALE GENOMIC DNA]</scope>
    <source>
        <strain evidence="5">HL-2020</strain>
        <tissue evidence="5">Leaf</tissue>
    </source>
</reference>
<organism evidence="5 6">
    <name type="scientific">Coptis chinensis</name>
    <dbReference type="NCBI Taxonomy" id="261450"/>
    <lineage>
        <taxon>Eukaryota</taxon>
        <taxon>Viridiplantae</taxon>
        <taxon>Streptophyta</taxon>
        <taxon>Embryophyta</taxon>
        <taxon>Tracheophyta</taxon>
        <taxon>Spermatophyta</taxon>
        <taxon>Magnoliopsida</taxon>
        <taxon>Ranunculales</taxon>
        <taxon>Ranunculaceae</taxon>
        <taxon>Coptidoideae</taxon>
        <taxon>Coptis</taxon>
    </lineage>
</organism>
<evidence type="ECO:0000313" key="6">
    <source>
        <dbReference type="Proteomes" id="UP000631114"/>
    </source>
</evidence>
<keyword evidence="2" id="KW-0863">Zinc-finger</keyword>
<dbReference type="InterPro" id="IPR013083">
    <property type="entry name" value="Znf_RING/FYVE/PHD"/>
</dbReference>
<dbReference type="OrthoDB" id="435038at2759"/>
<evidence type="ECO:0000256" key="1">
    <source>
        <dbReference type="ARBA" id="ARBA00022723"/>
    </source>
</evidence>
<dbReference type="SUPFAM" id="SSF56112">
    <property type="entry name" value="Protein kinase-like (PK-like)"/>
    <property type="match status" value="1"/>
</dbReference>
<dbReference type="PANTHER" id="PTHR46158:SF11">
    <property type="entry name" value="ZINC FINGER PROTEIN"/>
    <property type="match status" value="1"/>
</dbReference>
<dbReference type="Pfam" id="PF12906">
    <property type="entry name" value="RINGv"/>
    <property type="match status" value="1"/>
</dbReference>
<keyword evidence="6" id="KW-1185">Reference proteome</keyword>
<dbReference type="InterPro" id="IPR011016">
    <property type="entry name" value="Znf_RING-CH"/>
</dbReference>